<dbReference type="RefSeq" id="WP_138254104.1">
    <property type="nucleotide sequence ID" value="NZ_VAVZ01000048.1"/>
</dbReference>
<organism evidence="2 3">
    <name type="scientific">Nesterenkonia salmonea</name>
    <dbReference type="NCBI Taxonomy" id="1804987"/>
    <lineage>
        <taxon>Bacteria</taxon>
        <taxon>Bacillati</taxon>
        <taxon>Actinomycetota</taxon>
        <taxon>Actinomycetes</taxon>
        <taxon>Micrococcales</taxon>
        <taxon>Micrococcaceae</taxon>
        <taxon>Nesterenkonia</taxon>
    </lineage>
</organism>
<keyword evidence="3" id="KW-1185">Reference proteome</keyword>
<comment type="caution">
    <text evidence="2">The sequence shown here is derived from an EMBL/GenBank/DDBJ whole genome shotgun (WGS) entry which is preliminary data.</text>
</comment>
<accession>A0A5R9B7K5</accession>
<gene>
    <name evidence="2" type="ORF">FEF26_13700</name>
</gene>
<keyword evidence="1" id="KW-0472">Membrane</keyword>
<keyword evidence="1" id="KW-0812">Transmembrane</keyword>
<reference evidence="2 3" key="1">
    <citation type="submission" date="2019-05" db="EMBL/GenBank/DDBJ databases">
        <title>Nesterenkonia sp. GY074 isolated from the Southern Atlantic Ocean.</title>
        <authorList>
            <person name="Zhang G."/>
        </authorList>
    </citation>
    <scope>NUCLEOTIDE SEQUENCE [LARGE SCALE GENOMIC DNA]</scope>
    <source>
        <strain evidence="2 3">GY074</strain>
    </source>
</reference>
<evidence type="ECO:0000256" key="1">
    <source>
        <dbReference type="SAM" id="Phobius"/>
    </source>
</evidence>
<feature type="transmembrane region" description="Helical" evidence="1">
    <location>
        <begin position="6"/>
        <end position="25"/>
    </location>
</feature>
<name>A0A5R9B7K5_9MICC</name>
<dbReference type="EMBL" id="VAVZ01000048">
    <property type="protein sequence ID" value="TLP93289.1"/>
    <property type="molecule type" value="Genomic_DNA"/>
</dbReference>
<proteinExistence type="predicted"/>
<evidence type="ECO:0000313" key="3">
    <source>
        <dbReference type="Proteomes" id="UP000310458"/>
    </source>
</evidence>
<sequence length="82" mass="9247">MDEPIWILWVAGVGAIVGGVLLFKYRDQAYNVIHRSNPLFRGDPKDSFGDGSFLFLPAIFAPLIGIFFLFFAASRTFGWDLF</sequence>
<protein>
    <submittedName>
        <fullName evidence="2">Uncharacterized protein</fullName>
    </submittedName>
</protein>
<feature type="transmembrane region" description="Helical" evidence="1">
    <location>
        <begin position="53"/>
        <end position="73"/>
    </location>
</feature>
<keyword evidence="1" id="KW-1133">Transmembrane helix</keyword>
<dbReference type="Proteomes" id="UP000310458">
    <property type="component" value="Unassembled WGS sequence"/>
</dbReference>
<dbReference type="AlphaFoldDB" id="A0A5R9B7K5"/>
<evidence type="ECO:0000313" key="2">
    <source>
        <dbReference type="EMBL" id="TLP93289.1"/>
    </source>
</evidence>